<evidence type="ECO:0000259" key="1">
    <source>
        <dbReference type="Pfam" id="PF21806"/>
    </source>
</evidence>
<evidence type="ECO:0000313" key="3">
    <source>
        <dbReference type="Proteomes" id="UP000255355"/>
    </source>
</evidence>
<dbReference type="RefSeq" id="WP_068019018.1">
    <property type="nucleotide sequence ID" value="NZ_QQAZ01000014.1"/>
</dbReference>
<protein>
    <recommendedName>
        <fullName evidence="1">DUF6879 domain-containing protein</fullName>
    </recommendedName>
</protein>
<accession>A0A370GNU1</accession>
<keyword evidence="3" id="KW-1185">Reference proteome</keyword>
<gene>
    <name evidence="2" type="ORF">DFR68_11420</name>
</gene>
<dbReference type="InterPro" id="IPR049244">
    <property type="entry name" value="DUF6879"/>
</dbReference>
<dbReference type="EMBL" id="QQAZ01000014">
    <property type="protein sequence ID" value="RDI44999.1"/>
    <property type="molecule type" value="Genomic_DNA"/>
</dbReference>
<reference evidence="2 3" key="1">
    <citation type="submission" date="2018-07" db="EMBL/GenBank/DDBJ databases">
        <title>Genomic Encyclopedia of Type Strains, Phase IV (KMG-IV): sequencing the most valuable type-strain genomes for metagenomic binning, comparative biology and taxonomic classification.</title>
        <authorList>
            <person name="Goeker M."/>
        </authorList>
    </citation>
    <scope>NUCLEOTIDE SEQUENCE [LARGE SCALE GENOMIC DNA]</scope>
    <source>
        <strain evidence="2 3">DSM 44952</strain>
    </source>
</reference>
<organism evidence="2 3">
    <name type="scientific">Nocardia mexicana</name>
    <dbReference type="NCBI Taxonomy" id="279262"/>
    <lineage>
        <taxon>Bacteria</taxon>
        <taxon>Bacillati</taxon>
        <taxon>Actinomycetota</taxon>
        <taxon>Actinomycetes</taxon>
        <taxon>Mycobacteriales</taxon>
        <taxon>Nocardiaceae</taxon>
        <taxon>Nocardia</taxon>
    </lineage>
</organism>
<comment type="caution">
    <text evidence="2">The sequence shown here is derived from an EMBL/GenBank/DDBJ whole genome shotgun (WGS) entry which is preliminary data.</text>
</comment>
<sequence length="181" mass="19820">MRAITGELAGEGIYAEYFRAAFSSAVHVEVQDNYGVPDEYEPLARWRDTGEIVETDGGRQWAALVAETTARGVTVARVRVVTVPHSEYTGWLLAASAPNAAAGEQIRWLPRHLADTPPADDYWLFDESTVAFNTVDGDGDTVGLAVTTDPAIAELCVAAWNRLWSKGIDHTTYLESEYATR</sequence>
<feature type="domain" description="DUF6879" evidence="1">
    <location>
        <begin position="15"/>
        <end position="174"/>
    </location>
</feature>
<evidence type="ECO:0000313" key="2">
    <source>
        <dbReference type="EMBL" id="RDI44999.1"/>
    </source>
</evidence>
<dbReference type="STRING" id="1210089.GCA_001613165_02710"/>
<dbReference type="Pfam" id="PF21806">
    <property type="entry name" value="DUF6879"/>
    <property type="match status" value="1"/>
</dbReference>
<proteinExistence type="predicted"/>
<name>A0A370GNU1_9NOCA</name>
<dbReference type="AlphaFoldDB" id="A0A370GNU1"/>
<dbReference type="Proteomes" id="UP000255355">
    <property type="component" value="Unassembled WGS sequence"/>
</dbReference>